<dbReference type="Proteomes" id="UP001235064">
    <property type="component" value="Unassembled WGS sequence"/>
</dbReference>
<dbReference type="RefSeq" id="WP_286287551.1">
    <property type="nucleotide sequence ID" value="NZ_JASXSZ010000001.1"/>
</dbReference>
<accession>A0ABT7MWJ7</accession>
<name>A0ABT7MWJ7_9MICO</name>
<comment type="caution">
    <text evidence="1">The sequence shown here is derived from an EMBL/GenBank/DDBJ whole genome shotgun (WGS) entry which is preliminary data.</text>
</comment>
<proteinExistence type="predicted"/>
<organism evidence="1 2">
    <name type="scientific">Microbacterium candidum</name>
    <dbReference type="NCBI Taxonomy" id="3041922"/>
    <lineage>
        <taxon>Bacteria</taxon>
        <taxon>Bacillati</taxon>
        <taxon>Actinomycetota</taxon>
        <taxon>Actinomycetes</taxon>
        <taxon>Micrococcales</taxon>
        <taxon>Microbacteriaceae</taxon>
        <taxon>Microbacterium</taxon>
    </lineage>
</organism>
<sequence length="57" mass="5672">MSGLLAAIAEEAGAAEVVAGGTPIHGWAHALQVALESAAITVSRPGADPPTRAELRL</sequence>
<evidence type="ECO:0000313" key="1">
    <source>
        <dbReference type="EMBL" id="MDL9978815.1"/>
    </source>
</evidence>
<protein>
    <submittedName>
        <fullName evidence="1">Uncharacterized protein</fullName>
    </submittedName>
</protein>
<evidence type="ECO:0000313" key="2">
    <source>
        <dbReference type="Proteomes" id="UP001235064"/>
    </source>
</evidence>
<dbReference type="EMBL" id="JASXSZ010000001">
    <property type="protein sequence ID" value="MDL9978815.1"/>
    <property type="molecule type" value="Genomic_DNA"/>
</dbReference>
<gene>
    <name evidence="1" type="ORF">QSV35_05695</name>
</gene>
<keyword evidence="2" id="KW-1185">Reference proteome</keyword>
<reference evidence="1 2" key="1">
    <citation type="submission" date="2023-06" db="EMBL/GenBank/DDBJ databases">
        <title>Microbacterium sp. nov., isolated from a waste landfill.</title>
        <authorList>
            <person name="Wen W."/>
        </authorList>
    </citation>
    <scope>NUCLEOTIDE SEQUENCE [LARGE SCALE GENOMIC DNA]</scope>
    <source>
        <strain evidence="1 2">ASV49</strain>
    </source>
</reference>